<dbReference type="OrthoDB" id="304821at2759"/>
<dbReference type="SMART" id="SM00261">
    <property type="entry name" value="FU"/>
    <property type="match status" value="4"/>
</dbReference>
<dbReference type="EMBL" id="AHHH01000374">
    <property type="protein sequence ID" value="ESU39986.1"/>
    <property type="molecule type" value="Genomic_DNA"/>
</dbReference>
<feature type="transmembrane region" description="Helical" evidence="1">
    <location>
        <begin position="451"/>
        <end position="475"/>
    </location>
</feature>
<dbReference type="AlphaFoldDB" id="V6TMM9"/>
<comment type="caution">
    <text evidence="2">The sequence shown here is derived from an EMBL/GenBank/DDBJ whole genome shotgun (WGS) entry which is preliminary data.</text>
</comment>
<dbReference type="VEuPathDB" id="GiardiaDB:DHA2_154628"/>
<dbReference type="PANTHER" id="PTHR23275">
    <property type="entry name" value="CABRIOLET.-RELATED"/>
    <property type="match status" value="1"/>
</dbReference>
<accession>V6TMM9</accession>
<reference evidence="3" key="1">
    <citation type="submission" date="2012-02" db="EMBL/GenBank/DDBJ databases">
        <title>Genome sequencing of Giardia lamblia Genotypes A2 and B isolates (DH and GS) and comparative analysis with the genomes of Genotypes A1 and E (WB and Pig).</title>
        <authorList>
            <person name="Adam R."/>
            <person name="Dahlstrom E."/>
            <person name="Martens C."/>
            <person name="Bruno D."/>
            <person name="Barbian K."/>
            <person name="Porcella S.F."/>
            <person name="Nash T."/>
        </authorList>
    </citation>
    <scope>NUCLEOTIDE SEQUENCE</scope>
    <source>
        <strain evidence="3">GS</strain>
    </source>
</reference>
<dbReference type="InterPro" id="IPR006212">
    <property type="entry name" value="Furin_repeat"/>
</dbReference>
<evidence type="ECO:0000256" key="1">
    <source>
        <dbReference type="SAM" id="Phobius"/>
    </source>
</evidence>
<dbReference type="VEuPathDB" id="GiardiaDB:GL50581_3094"/>
<dbReference type="Pfam" id="PF03302">
    <property type="entry name" value="VSP"/>
    <property type="match status" value="1"/>
</dbReference>
<dbReference type="Proteomes" id="UP000018040">
    <property type="component" value="Unassembled WGS sequence"/>
</dbReference>
<dbReference type="PANTHER" id="PTHR23275:SF100">
    <property type="entry name" value="EGF-LIKE DOMAIN-CONTAINING PROTEIN"/>
    <property type="match status" value="1"/>
</dbReference>
<keyword evidence="1" id="KW-0472">Membrane</keyword>
<dbReference type="VEuPathDB" id="GiardiaDB:QR46_2886"/>
<evidence type="ECO:0000313" key="2">
    <source>
        <dbReference type="EMBL" id="ESU39986.1"/>
    </source>
</evidence>
<dbReference type="InterPro" id="IPR009030">
    <property type="entry name" value="Growth_fac_rcpt_cys_sf"/>
</dbReference>
<dbReference type="PROSITE" id="PS51257">
    <property type="entry name" value="PROKAR_LIPOPROTEIN"/>
    <property type="match status" value="1"/>
</dbReference>
<reference evidence="2 3" key="2">
    <citation type="journal article" date="2013" name="Genome Biol. Evol.">
        <title>Genome sequencing of Giardia lamblia genotypes A2 and B isolates (DH and GS) and comparative analysis with the genomes of genotypes A1 and E (WB and Pig).</title>
        <authorList>
            <person name="Adam R.D."/>
            <person name="Dahlstrom E.W."/>
            <person name="Martens C.A."/>
            <person name="Bruno D.P."/>
            <person name="Barbian K.D."/>
            <person name="Ricklefs S.M."/>
            <person name="Hernandez M.M."/>
            <person name="Narla N.P."/>
            <person name="Patel R.B."/>
            <person name="Porcella S.F."/>
            <person name="Nash T.E."/>
        </authorList>
    </citation>
    <scope>NUCLEOTIDE SEQUENCE [LARGE SCALE GENOMIC DNA]</scope>
    <source>
        <strain evidence="2 3">GS</strain>
    </source>
</reference>
<dbReference type="InterPro" id="IPR005127">
    <property type="entry name" value="Giardia_VSP"/>
</dbReference>
<sequence length="480" mass="49375">MEGAAIRSLTSTPSLGGCLAPVARRPANLRLLRPGRTAMQGHAAPWLCKRRRLLGARSVCCLCVHRCRTSNLHRILMLLAIYFAIGALAAVCQPSGTQTNTCKSGSCEMVGQTEVCTECQTAGHVPIDGTCTNVNSEITAAGCQDNSGGAPSSPAKCTKCANAGYFLFKGGCYKVGKAPGNLICADETGTNSNPGCKVCADGYFKDASADSTLTTDPCAACGDNNCVKCKQATTENQCTQCAEGYFVAKDTAEGPCISCSADSPTNNYKGVAGCAKCTKPASAGPATCTECQADKYLKTITGGTPATSCVTAEQCVDTYFPILVGKIKTCVSCNDNSNGVDGCEKCMAPSEPTNKPTCTKCNTKYLKTAADGTTTCVDQDKCVTDSFPVTNAQTGNKCVSCGDTDAGIPNCAKCTLSSGVTKPTCSECNSGYKLEGETCVSTGGPNLSTGAIAGISVAAVVVVGGLVGFLCWWFVCRGKA</sequence>
<dbReference type="SUPFAM" id="SSF57184">
    <property type="entry name" value="Growth factor receptor domain"/>
    <property type="match status" value="1"/>
</dbReference>
<organism evidence="2 3">
    <name type="scientific">Giardia intestinalis</name>
    <name type="common">Giardia lamblia</name>
    <dbReference type="NCBI Taxonomy" id="5741"/>
    <lineage>
        <taxon>Eukaryota</taxon>
        <taxon>Metamonada</taxon>
        <taxon>Diplomonadida</taxon>
        <taxon>Hexamitidae</taxon>
        <taxon>Giardiinae</taxon>
        <taxon>Giardia</taxon>
    </lineage>
</organism>
<gene>
    <name evidence="2" type="ORF">GSB_154793</name>
</gene>
<dbReference type="Gene3D" id="2.10.220.10">
    <property type="entry name" value="Hormone Receptor, Insulin-like Growth Factor Receptor 1, Chain A, domain 2"/>
    <property type="match status" value="1"/>
</dbReference>
<name>V6TMM9_GIAIN</name>
<keyword evidence="1" id="KW-0812">Transmembrane</keyword>
<keyword evidence="1" id="KW-1133">Transmembrane helix</keyword>
<evidence type="ECO:0000313" key="3">
    <source>
        <dbReference type="Proteomes" id="UP000018040"/>
    </source>
</evidence>
<dbReference type="InterPro" id="IPR052798">
    <property type="entry name" value="Giardia_VSA"/>
</dbReference>
<feature type="transmembrane region" description="Helical" evidence="1">
    <location>
        <begin position="75"/>
        <end position="96"/>
    </location>
</feature>
<protein>
    <submittedName>
        <fullName evidence="2">Variant-specific surface protein</fullName>
    </submittedName>
</protein>
<proteinExistence type="predicted"/>